<name>A0A834XPA3_APHGI</name>
<proteinExistence type="predicted"/>
<accession>A0A834XPA3</accession>
<gene>
    <name evidence="2" type="ORF">HCN44_000027</name>
</gene>
<evidence type="ECO:0000313" key="2">
    <source>
        <dbReference type="EMBL" id="KAF7990222.1"/>
    </source>
</evidence>
<sequence length="91" mass="10215">MATGTGDLPRTLPDDRNLTIQLPHHQESISQPSQILNEPNIYPETPPPTYDQALTYKLGVHQTFPPISGMHSVQMSTSNPQIQYTRGEFKN</sequence>
<organism evidence="2 3">
    <name type="scientific">Aphidius gifuensis</name>
    <name type="common">Parasitoid wasp</name>
    <dbReference type="NCBI Taxonomy" id="684658"/>
    <lineage>
        <taxon>Eukaryota</taxon>
        <taxon>Metazoa</taxon>
        <taxon>Ecdysozoa</taxon>
        <taxon>Arthropoda</taxon>
        <taxon>Hexapoda</taxon>
        <taxon>Insecta</taxon>
        <taxon>Pterygota</taxon>
        <taxon>Neoptera</taxon>
        <taxon>Endopterygota</taxon>
        <taxon>Hymenoptera</taxon>
        <taxon>Apocrita</taxon>
        <taxon>Ichneumonoidea</taxon>
        <taxon>Braconidae</taxon>
        <taxon>Aphidiinae</taxon>
        <taxon>Aphidius</taxon>
    </lineage>
</organism>
<protein>
    <submittedName>
        <fullName evidence="2">Uncharacterized protein</fullName>
    </submittedName>
</protein>
<comment type="caution">
    <text evidence="2">The sequence shown here is derived from an EMBL/GenBank/DDBJ whole genome shotgun (WGS) entry which is preliminary data.</text>
</comment>
<dbReference type="AlphaFoldDB" id="A0A834XPA3"/>
<evidence type="ECO:0000313" key="3">
    <source>
        <dbReference type="Proteomes" id="UP000639338"/>
    </source>
</evidence>
<feature type="region of interest" description="Disordered" evidence="1">
    <location>
        <begin position="25"/>
        <end position="49"/>
    </location>
</feature>
<reference evidence="2 3" key="1">
    <citation type="submission" date="2020-08" db="EMBL/GenBank/DDBJ databases">
        <title>Aphidius gifuensis genome sequencing and assembly.</title>
        <authorList>
            <person name="Du Z."/>
        </authorList>
    </citation>
    <scope>NUCLEOTIDE SEQUENCE [LARGE SCALE GENOMIC DNA]</scope>
    <source>
        <strain evidence="2">YNYX2018</strain>
        <tissue evidence="2">Adults</tissue>
    </source>
</reference>
<dbReference type="Proteomes" id="UP000639338">
    <property type="component" value="Unassembled WGS sequence"/>
</dbReference>
<evidence type="ECO:0000256" key="1">
    <source>
        <dbReference type="SAM" id="MobiDB-lite"/>
    </source>
</evidence>
<feature type="compositionally biased region" description="Polar residues" evidence="1">
    <location>
        <begin position="28"/>
        <end position="37"/>
    </location>
</feature>
<feature type="region of interest" description="Disordered" evidence="1">
    <location>
        <begin position="69"/>
        <end position="91"/>
    </location>
</feature>
<dbReference type="EMBL" id="JACMRX010000004">
    <property type="protein sequence ID" value="KAF7990222.1"/>
    <property type="molecule type" value="Genomic_DNA"/>
</dbReference>
<keyword evidence="3" id="KW-1185">Reference proteome</keyword>
<feature type="compositionally biased region" description="Polar residues" evidence="1">
    <location>
        <begin position="71"/>
        <end position="84"/>
    </location>
</feature>